<dbReference type="GO" id="GO:0008652">
    <property type="term" value="P:amino acid biosynthetic process"/>
    <property type="evidence" value="ECO:0007669"/>
    <property type="project" value="UniProtKB-KW"/>
</dbReference>
<reference evidence="14" key="2">
    <citation type="journal article" date="2021" name="PeerJ">
        <title>Extensive microbial diversity within the chicken gut microbiome revealed by metagenomics and culture.</title>
        <authorList>
            <person name="Gilroy R."/>
            <person name="Ravi A."/>
            <person name="Getino M."/>
            <person name="Pursley I."/>
            <person name="Horton D.L."/>
            <person name="Alikhan N.F."/>
            <person name="Baker D."/>
            <person name="Gharbi K."/>
            <person name="Hall N."/>
            <person name="Watson M."/>
            <person name="Adriaenssens E.M."/>
            <person name="Foster-Nyarko E."/>
            <person name="Jarju S."/>
            <person name="Secka A."/>
            <person name="Antonio M."/>
            <person name="Oren A."/>
            <person name="Chaudhuri R.R."/>
            <person name="La Ragione R."/>
            <person name="Hildebrand F."/>
            <person name="Pallen M.J."/>
        </authorList>
    </citation>
    <scope>NUCLEOTIDE SEQUENCE</scope>
    <source>
        <strain evidence="14">CHK178-757</strain>
    </source>
</reference>
<comment type="subunit">
    <text evidence="12">Monomer.</text>
</comment>
<accession>A0A9D1F4G2</accession>
<dbReference type="SUPFAM" id="SSF52540">
    <property type="entry name" value="P-loop containing nucleoside triphosphate hydrolases"/>
    <property type="match status" value="1"/>
</dbReference>
<feature type="active site" description="Proton donor/acceptor" evidence="13">
    <location>
        <position position="142"/>
    </location>
</feature>
<dbReference type="InterPro" id="IPR023000">
    <property type="entry name" value="Shikimate_kinase_CS"/>
</dbReference>
<keyword evidence="8 12" id="KW-0057">Aromatic amino acid biosynthesis</keyword>
<keyword evidence="12" id="KW-0963">Cytoplasm</keyword>
<comment type="caution">
    <text evidence="14">The sequence shown here is derived from an EMBL/GenBank/DDBJ whole genome shotgun (WGS) entry which is preliminary data.</text>
</comment>
<dbReference type="InterPro" id="IPR050146">
    <property type="entry name" value="Type-I_3-dehydroquinase"/>
</dbReference>
<comment type="function">
    <text evidence="12">Catalyzes the specific phosphorylation of the 3-hydroxyl group of shikimic acid using ATP as a cosubstrate.</text>
</comment>
<feature type="binding site" evidence="12">
    <location>
        <position position="367"/>
    </location>
    <ligand>
        <name>substrate</name>
    </ligand>
</feature>
<keyword evidence="10 13" id="KW-0704">Schiff base</keyword>
<comment type="similarity">
    <text evidence="12">Belongs to the shikimate kinase family.</text>
</comment>
<comment type="subunit">
    <text evidence="13">Homodimer.</text>
</comment>
<dbReference type="EC" id="4.2.1.10" evidence="13"/>
<dbReference type="SUPFAM" id="SSF51569">
    <property type="entry name" value="Aldolase"/>
    <property type="match status" value="1"/>
</dbReference>
<keyword evidence="7 12" id="KW-0067">ATP-binding</keyword>
<comment type="caution">
    <text evidence="12">Lacks conserved residue(s) required for the propagation of feature annotation.</text>
</comment>
<feature type="binding site" evidence="13">
    <location>
        <begin position="46"/>
        <end position="48"/>
    </location>
    <ligand>
        <name>3-dehydroquinate</name>
        <dbReference type="ChEBI" id="CHEBI:32364"/>
    </ligand>
</feature>
<name>A0A9D1F4G2_9FIRM</name>
<feature type="binding site" evidence="13">
    <location>
        <position position="234"/>
    </location>
    <ligand>
        <name>3-dehydroquinate</name>
        <dbReference type="ChEBI" id="CHEBI:32364"/>
    </ligand>
</feature>
<dbReference type="Pfam" id="PF01202">
    <property type="entry name" value="SKI"/>
    <property type="match status" value="1"/>
</dbReference>
<dbReference type="NCBIfam" id="TIGR01093">
    <property type="entry name" value="aroD"/>
    <property type="match status" value="1"/>
</dbReference>
<dbReference type="GO" id="GO:0005737">
    <property type="term" value="C:cytoplasm"/>
    <property type="evidence" value="ECO:0007669"/>
    <property type="project" value="UniProtKB-SubCell"/>
</dbReference>
<dbReference type="GO" id="GO:0046279">
    <property type="term" value="P:3,4-dihydroxybenzoate biosynthetic process"/>
    <property type="evidence" value="ECO:0007669"/>
    <property type="project" value="TreeGrafter"/>
</dbReference>
<evidence type="ECO:0000256" key="5">
    <source>
        <dbReference type="ARBA" id="ARBA00022741"/>
    </source>
</evidence>
<feature type="binding site" evidence="13">
    <location>
        <position position="81"/>
    </location>
    <ligand>
        <name>3-dehydroquinate</name>
        <dbReference type="ChEBI" id="CHEBI:32364"/>
    </ligand>
</feature>
<comment type="function">
    <text evidence="13">Involved in the third step of the chorismate pathway, which leads to the biosynthesis of aromatic amino acids. Catalyzes the cis-dehydration of 3-dehydroquinate (DHQ) and introduces the first double bond of the aromatic ring to yield 3-dehydroshikimate.</text>
</comment>
<dbReference type="InterPro" id="IPR031322">
    <property type="entry name" value="Shikimate/glucono_kinase"/>
</dbReference>
<protein>
    <recommendedName>
        <fullName evidence="12 13">Multifunctional fusion protein</fullName>
    </recommendedName>
    <domain>
        <recommendedName>
            <fullName evidence="13">3-dehydroquinate dehydratase</fullName>
            <shortName evidence="13">3-dehydroquinase</shortName>
            <ecNumber evidence="13">4.2.1.10</ecNumber>
        </recommendedName>
        <alternativeName>
            <fullName evidence="13">Type I DHQase</fullName>
        </alternativeName>
        <alternativeName>
            <fullName evidence="13">Type I dehydroquinase</fullName>
            <shortName evidence="13">DHQ1</shortName>
        </alternativeName>
    </domain>
    <domain>
        <recommendedName>
            <fullName evidence="12">Shikimate kinase</fullName>
            <shortName evidence="12">SK</shortName>
            <ecNumber evidence="12">2.7.1.71</ecNumber>
        </recommendedName>
    </domain>
</protein>
<evidence type="ECO:0000313" key="15">
    <source>
        <dbReference type="Proteomes" id="UP000823927"/>
    </source>
</evidence>
<evidence type="ECO:0000256" key="4">
    <source>
        <dbReference type="ARBA" id="ARBA00022679"/>
    </source>
</evidence>
<feature type="active site" description="Schiff-base intermediate with substrate" evidence="13">
    <location>
        <position position="169"/>
    </location>
</feature>
<dbReference type="InterPro" id="IPR018508">
    <property type="entry name" value="3-dehydroquinate_DH_AS"/>
</dbReference>
<keyword evidence="12" id="KW-0479">Metal-binding</keyword>
<dbReference type="Gene3D" id="3.20.20.70">
    <property type="entry name" value="Aldolase class I"/>
    <property type="match status" value="1"/>
</dbReference>
<dbReference type="InterPro" id="IPR013785">
    <property type="entry name" value="Aldolase_TIM"/>
</dbReference>
<dbReference type="GO" id="GO:0003855">
    <property type="term" value="F:3-dehydroquinate dehydratase activity"/>
    <property type="evidence" value="ECO:0007669"/>
    <property type="project" value="UniProtKB-UniRule"/>
</dbReference>
<dbReference type="EC" id="2.7.1.71" evidence="12"/>
<dbReference type="CDD" id="cd00464">
    <property type="entry name" value="SK"/>
    <property type="match status" value="1"/>
</dbReference>
<dbReference type="CDD" id="cd00502">
    <property type="entry name" value="DHQase_I"/>
    <property type="match status" value="1"/>
</dbReference>
<dbReference type="HAMAP" id="MF_00109">
    <property type="entry name" value="Shikimate_kinase"/>
    <property type="match status" value="1"/>
</dbReference>
<evidence type="ECO:0000256" key="13">
    <source>
        <dbReference type="HAMAP-Rule" id="MF_00214"/>
    </source>
</evidence>
<evidence type="ECO:0000256" key="1">
    <source>
        <dbReference type="ARBA" id="ARBA00001864"/>
    </source>
</evidence>
<evidence type="ECO:0000256" key="7">
    <source>
        <dbReference type="ARBA" id="ARBA00022840"/>
    </source>
</evidence>
<dbReference type="PANTHER" id="PTHR43699:SF1">
    <property type="entry name" value="3-DEHYDROQUINATE DEHYDRATASE"/>
    <property type="match status" value="1"/>
</dbReference>
<dbReference type="InterPro" id="IPR000623">
    <property type="entry name" value="Shikimate_kinase/TSH1"/>
</dbReference>
<dbReference type="InterPro" id="IPR027417">
    <property type="entry name" value="P-loop_NTPase"/>
</dbReference>
<comment type="cofactor">
    <cofactor evidence="12">
        <name>Mg(2+)</name>
        <dbReference type="ChEBI" id="CHEBI:18420"/>
    </cofactor>
    <text evidence="12">Binds 1 Mg(2+) ion per subunit.</text>
</comment>
<organism evidence="14 15">
    <name type="scientific">Candidatus Scybalocola faecigallinarum</name>
    <dbReference type="NCBI Taxonomy" id="2840941"/>
    <lineage>
        <taxon>Bacteria</taxon>
        <taxon>Bacillati</taxon>
        <taxon>Bacillota</taxon>
        <taxon>Clostridia</taxon>
        <taxon>Lachnospirales</taxon>
        <taxon>Lachnospiraceae</taxon>
        <taxon>Lachnospiraceae incertae sedis</taxon>
        <taxon>Candidatus Scybalocola (ex Gilroy et al. 2021)</taxon>
    </lineage>
</organism>
<evidence type="ECO:0000256" key="12">
    <source>
        <dbReference type="HAMAP-Rule" id="MF_00109"/>
    </source>
</evidence>
<evidence type="ECO:0000256" key="8">
    <source>
        <dbReference type="ARBA" id="ARBA00023141"/>
    </source>
</evidence>
<comment type="similarity">
    <text evidence="13">Belongs to the type-I 3-dehydroquinase family.</text>
</comment>
<evidence type="ECO:0000256" key="10">
    <source>
        <dbReference type="ARBA" id="ARBA00023270"/>
    </source>
</evidence>
<dbReference type="PANTHER" id="PTHR43699">
    <property type="entry name" value="3-DEHYDROQUINATE DEHYDRATASE"/>
    <property type="match status" value="1"/>
</dbReference>
<comment type="catalytic activity">
    <reaction evidence="1 13">
        <text>3-dehydroquinate = 3-dehydroshikimate + H2O</text>
        <dbReference type="Rhea" id="RHEA:21096"/>
        <dbReference type="ChEBI" id="CHEBI:15377"/>
        <dbReference type="ChEBI" id="CHEBI:16630"/>
        <dbReference type="ChEBI" id="CHEBI:32364"/>
        <dbReference type="EC" id="4.2.1.10"/>
    </reaction>
</comment>
<gene>
    <name evidence="13 14" type="primary">aroD</name>
    <name evidence="12" type="synonym">aroK</name>
    <name evidence="14" type="ORF">IAB46_07595</name>
</gene>
<evidence type="ECO:0000256" key="6">
    <source>
        <dbReference type="ARBA" id="ARBA00022777"/>
    </source>
</evidence>
<sequence length="456" mass="49702">MKIVEVRGIKIGTGRPKICIPVMEKRTEDIVEMAGQAVMAGADLIEWRADAWERLECGRLPGTLKALRTRIGQVPLLFTIRTSSEGGLKALSAEEYAQLNQTAIQSGVPDLADVEMGREPKAVQSIITAAHEAGVGVVGSYHDFFKTPSVEDMVERLRKACAGGADILKLAVMPENMDDVVRLLDATQKASRIFDRPLITMSMGAMGSISRVWGEYFGSAVTFGQMGQASAPGQFDARELRTVLKILHKQASMAGHALPAREDMESKDKNLDHSVQSPEGYKAPAKKIRHLFLTGFMGTGKTSVARELEKLTGMPVMEMDAELARREGRSIPDIFAAEGEAYFRQIETQLLQDIAREETAMIVSCGGGAVLAEKNPRLMKSCGKVVLLTARPETIYARVGTDEGRPNLKGRKSAKDIEALMAQRAPKYKAAADVVVETDRKDIKAIAREILAVCSE</sequence>
<comment type="subcellular location">
    <subcellularLocation>
        <location evidence="12">Cytoplasm</location>
    </subcellularLocation>
</comment>
<dbReference type="HAMAP" id="MF_00214">
    <property type="entry name" value="AroD"/>
    <property type="match status" value="1"/>
</dbReference>
<dbReference type="FunFam" id="3.20.20.70:FF:000047">
    <property type="entry name" value="3-dehydroquinate dehydratase"/>
    <property type="match status" value="1"/>
</dbReference>
<feature type="binding site" evidence="13">
    <location>
        <position position="230"/>
    </location>
    <ligand>
        <name>3-dehydroquinate</name>
        <dbReference type="ChEBI" id="CHEBI:32364"/>
    </ligand>
</feature>
<keyword evidence="6 12" id="KW-0418">Kinase</keyword>
<evidence type="ECO:0000256" key="2">
    <source>
        <dbReference type="ARBA" id="ARBA00004842"/>
    </source>
</evidence>
<comment type="pathway">
    <text evidence="13">Metabolic intermediate biosynthesis; chorismate biosynthesis; chorismate from D-erythrose 4-phosphate and phosphoenolpyruvate: step 3/7.</text>
</comment>
<keyword evidence="5 12" id="KW-0547">Nucleotide-binding</keyword>
<dbReference type="GO" id="GO:0000287">
    <property type="term" value="F:magnesium ion binding"/>
    <property type="evidence" value="ECO:0007669"/>
    <property type="project" value="UniProtKB-UniRule"/>
</dbReference>
<dbReference type="Pfam" id="PF01487">
    <property type="entry name" value="DHquinase_I"/>
    <property type="match status" value="1"/>
</dbReference>
<dbReference type="GO" id="GO:0009073">
    <property type="term" value="P:aromatic amino acid family biosynthetic process"/>
    <property type="evidence" value="ECO:0007669"/>
    <property type="project" value="UniProtKB-KW"/>
</dbReference>
<dbReference type="AlphaFoldDB" id="A0A9D1F4G2"/>
<feature type="binding site" evidence="12">
    <location>
        <begin position="298"/>
        <end position="303"/>
    </location>
    <ligand>
        <name>ATP</name>
        <dbReference type="ChEBI" id="CHEBI:30616"/>
    </ligand>
</feature>
<feature type="binding site" evidence="12">
    <location>
        <position position="344"/>
    </location>
    <ligand>
        <name>substrate</name>
    </ligand>
</feature>
<comment type="catalytic activity">
    <reaction evidence="11 12">
        <text>shikimate + ATP = 3-phosphoshikimate + ADP + H(+)</text>
        <dbReference type="Rhea" id="RHEA:13121"/>
        <dbReference type="ChEBI" id="CHEBI:15378"/>
        <dbReference type="ChEBI" id="CHEBI:30616"/>
        <dbReference type="ChEBI" id="CHEBI:36208"/>
        <dbReference type="ChEBI" id="CHEBI:145989"/>
        <dbReference type="ChEBI" id="CHEBI:456216"/>
        <dbReference type="EC" id="2.7.1.71"/>
    </reaction>
</comment>
<feature type="binding site" evidence="12">
    <location>
        <position position="405"/>
    </location>
    <ligand>
        <name>ATP</name>
        <dbReference type="ChEBI" id="CHEBI:30616"/>
    </ligand>
</feature>
<evidence type="ECO:0000256" key="9">
    <source>
        <dbReference type="ARBA" id="ARBA00023239"/>
    </source>
</evidence>
<feature type="binding site" evidence="12">
    <location>
        <position position="302"/>
    </location>
    <ligand>
        <name>Mg(2+)</name>
        <dbReference type="ChEBI" id="CHEBI:18420"/>
    </ligand>
</feature>
<dbReference type="GO" id="GO:0004765">
    <property type="term" value="F:shikimate kinase activity"/>
    <property type="evidence" value="ECO:0007669"/>
    <property type="project" value="UniProtKB-UniRule"/>
</dbReference>
<keyword evidence="3 12" id="KW-0028">Amino-acid biosynthesis</keyword>
<keyword evidence="4 12" id="KW-0808">Transferase</keyword>
<feature type="binding site" evidence="12">
    <location>
        <position position="320"/>
    </location>
    <ligand>
        <name>substrate</name>
    </ligand>
</feature>
<dbReference type="Gene3D" id="3.40.50.300">
    <property type="entry name" value="P-loop containing nucleotide triphosphate hydrolases"/>
    <property type="match status" value="1"/>
</dbReference>
<dbReference type="InterPro" id="IPR001381">
    <property type="entry name" value="DHquinase_I"/>
</dbReference>
<comment type="pathway">
    <text evidence="2 12">Metabolic intermediate biosynthesis; chorismate biosynthesis; chorismate from D-erythrose 4-phosphate and phosphoenolpyruvate: step 5/7.</text>
</comment>
<dbReference type="PRINTS" id="PR01100">
    <property type="entry name" value="SHIKIMTKNASE"/>
</dbReference>
<keyword evidence="12" id="KW-0460">Magnesium</keyword>
<dbReference type="GO" id="GO:0005524">
    <property type="term" value="F:ATP binding"/>
    <property type="evidence" value="ECO:0007669"/>
    <property type="project" value="UniProtKB-UniRule"/>
</dbReference>
<dbReference type="EMBL" id="DVIT01000027">
    <property type="protein sequence ID" value="HIS47405.1"/>
    <property type="molecule type" value="Genomic_DNA"/>
</dbReference>
<keyword evidence="9 13" id="KW-0456">Lyase</keyword>
<evidence type="ECO:0000256" key="3">
    <source>
        <dbReference type="ARBA" id="ARBA00022605"/>
    </source>
</evidence>
<reference evidence="14" key="1">
    <citation type="submission" date="2020-10" db="EMBL/GenBank/DDBJ databases">
        <authorList>
            <person name="Gilroy R."/>
        </authorList>
    </citation>
    <scope>NUCLEOTIDE SEQUENCE</scope>
    <source>
        <strain evidence="14">CHK178-757</strain>
    </source>
</reference>
<evidence type="ECO:0000256" key="11">
    <source>
        <dbReference type="ARBA" id="ARBA00048567"/>
    </source>
</evidence>
<feature type="binding site" evidence="13">
    <location>
        <position position="211"/>
    </location>
    <ligand>
        <name>3-dehydroquinate</name>
        <dbReference type="ChEBI" id="CHEBI:32364"/>
    </ligand>
</feature>
<feature type="binding site" evidence="12">
    <location>
        <position position="424"/>
    </location>
    <ligand>
        <name>substrate</name>
    </ligand>
</feature>
<dbReference type="GO" id="GO:0009423">
    <property type="term" value="P:chorismate biosynthetic process"/>
    <property type="evidence" value="ECO:0007669"/>
    <property type="project" value="UniProtKB-UniRule"/>
</dbReference>
<evidence type="ECO:0000313" key="14">
    <source>
        <dbReference type="EMBL" id="HIS47405.1"/>
    </source>
</evidence>
<dbReference type="Proteomes" id="UP000823927">
    <property type="component" value="Unassembled WGS sequence"/>
</dbReference>
<dbReference type="PROSITE" id="PS01028">
    <property type="entry name" value="DEHYDROQUINASE_I"/>
    <property type="match status" value="1"/>
</dbReference>
<dbReference type="PROSITE" id="PS01128">
    <property type="entry name" value="SHIKIMATE_KINASE"/>
    <property type="match status" value="1"/>
</dbReference>
<proteinExistence type="inferred from homology"/>